<protein>
    <submittedName>
        <fullName evidence="3">Uncharacterized protein</fullName>
    </submittedName>
</protein>
<keyword evidence="2" id="KW-1133">Transmembrane helix</keyword>
<evidence type="ECO:0000313" key="3">
    <source>
        <dbReference type="EMBL" id="KAH7129803.1"/>
    </source>
</evidence>
<dbReference type="AlphaFoldDB" id="A0A9P9E2Q2"/>
<keyword evidence="4" id="KW-1185">Reference proteome</keyword>
<reference evidence="3" key="1">
    <citation type="journal article" date="2021" name="Nat. Commun.">
        <title>Genetic determinants of endophytism in the Arabidopsis root mycobiome.</title>
        <authorList>
            <person name="Mesny F."/>
            <person name="Miyauchi S."/>
            <person name="Thiergart T."/>
            <person name="Pickel B."/>
            <person name="Atanasova L."/>
            <person name="Karlsson M."/>
            <person name="Huettel B."/>
            <person name="Barry K.W."/>
            <person name="Haridas S."/>
            <person name="Chen C."/>
            <person name="Bauer D."/>
            <person name="Andreopoulos W."/>
            <person name="Pangilinan J."/>
            <person name="LaButti K."/>
            <person name="Riley R."/>
            <person name="Lipzen A."/>
            <person name="Clum A."/>
            <person name="Drula E."/>
            <person name="Henrissat B."/>
            <person name="Kohler A."/>
            <person name="Grigoriev I.V."/>
            <person name="Martin F.M."/>
            <person name="Hacquard S."/>
        </authorList>
    </citation>
    <scope>NUCLEOTIDE SEQUENCE</scope>
    <source>
        <strain evidence="3">MPI-CAGE-AT-0021</strain>
    </source>
</reference>
<keyword evidence="2" id="KW-0472">Membrane</keyword>
<evidence type="ECO:0000313" key="4">
    <source>
        <dbReference type="Proteomes" id="UP000717696"/>
    </source>
</evidence>
<keyword evidence="2" id="KW-0812">Transmembrane</keyword>
<comment type="caution">
    <text evidence="3">The sequence shown here is derived from an EMBL/GenBank/DDBJ whole genome shotgun (WGS) entry which is preliminary data.</text>
</comment>
<feature type="non-terminal residue" evidence="3">
    <location>
        <position position="540"/>
    </location>
</feature>
<proteinExistence type="predicted"/>
<name>A0A9P9E2Q2_9HYPO</name>
<organism evidence="3 4">
    <name type="scientific">Dactylonectria estremocensis</name>
    <dbReference type="NCBI Taxonomy" id="1079267"/>
    <lineage>
        <taxon>Eukaryota</taxon>
        <taxon>Fungi</taxon>
        <taxon>Dikarya</taxon>
        <taxon>Ascomycota</taxon>
        <taxon>Pezizomycotina</taxon>
        <taxon>Sordariomycetes</taxon>
        <taxon>Hypocreomycetidae</taxon>
        <taxon>Hypocreales</taxon>
        <taxon>Nectriaceae</taxon>
        <taxon>Dactylonectria</taxon>
    </lineage>
</organism>
<gene>
    <name evidence="3" type="ORF">B0J13DRAFT_563374</name>
</gene>
<sequence length="540" mass="60148">MEPEPQQSIEVVNSSGNGLGTVKGLLQGNQSTPDKARALLELLESSRDLESDQEEDRSSLEEEPWEEIVVQQEAVVSATEQLAHGNQQVAIAISHARGRRKSLQCILFPFYVIGALGLCIWTVLKSIGMSCSEMVRAVRRAMRANEKDQRKNDTEVQQAASVSIASVAPQQLEPAPVNRFELYLKKTLFGETMYLSTILSEPEWKGLHDQKAVPLFPGWNATVAEYPLRPQGRFVAQTEKDFVEFLDNVEIGLNVQVMGTGGGLSSTGLPGLLKRSFTPYQWLGMWRSSEGRRIRISPALLGSSKGSEASNLRPYDQLSAQELDQLQSLENELLGLDKYRGGESEYLTVITHSDDYVGAISLFKAEFSDQHEIIQLDRVAMISEVPRKICSILREEIKPNRYELGRTNRKLKCFARGGLSSPQIVKVSNQERQWQSCGGGWRQAFKIPQLHHEYTSGEGLIATIPQIVGLLHLQHLTLTYLRSSPALVFDAPLDIGKGQLRRGILLNGSSRGFLTSGRTRRLRFSSRVTVLGLRNSSFGR</sequence>
<feature type="transmembrane region" description="Helical" evidence="2">
    <location>
        <begin position="105"/>
        <end position="124"/>
    </location>
</feature>
<evidence type="ECO:0000256" key="1">
    <source>
        <dbReference type="SAM" id="MobiDB-lite"/>
    </source>
</evidence>
<evidence type="ECO:0000256" key="2">
    <source>
        <dbReference type="SAM" id="Phobius"/>
    </source>
</evidence>
<accession>A0A9P9E2Q2</accession>
<dbReference type="OrthoDB" id="5334363at2759"/>
<dbReference type="EMBL" id="JAGMUU010000020">
    <property type="protein sequence ID" value="KAH7129803.1"/>
    <property type="molecule type" value="Genomic_DNA"/>
</dbReference>
<feature type="region of interest" description="Disordered" evidence="1">
    <location>
        <begin position="44"/>
        <end position="64"/>
    </location>
</feature>
<feature type="compositionally biased region" description="Basic and acidic residues" evidence="1">
    <location>
        <begin position="44"/>
        <end position="60"/>
    </location>
</feature>
<dbReference type="Proteomes" id="UP000717696">
    <property type="component" value="Unassembled WGS sequence"/>
</dbReference>